<proteinExistence type="predicted"/>
<feature type="coiled-coil region" evidence="1">
    <location>
        <begin position="282"/>
        <end position="335"/>
    </location>
</feature>
<reference evidence="3 4" key="1">
    <citation type="submission" date="2023-09" db="EMBL/GenBank/DDBJ databases">
        <title>Xinfangfangia sedmenti sp. nov., isolated the sedment.</title>
        <authorList>
            <person name="Xu L."/>
        </authorList>
    </citation>
    <scope>NUCLEOTIDE SEQUENCE [LARGE SCALE GENOMIC DNA]</scope>
    <source>
        <strain evidence="3 4">LG-4</strain>
    </source>
</reference>
<name>A0ABU1FF38_9RHOB</name>
<evidence type="ECO:0000313" key="4">
    <source>
        <dbReference type="Proteomes" id="UP001247754"/>
    </source>
</evidence>
<accession>A0ABU1FF38</accession>
<sequence>MSLDTKEVLRIAGDHLKELSGHRFDVLTVEPPVSPEAAVNLSKIISKLSPILGNLIEFNVVEYLDDQEEFAGQGTWLRQDPGFPDAVFDGVTPQPGFEIKAWFPLSTEITARFKDSQNHFTDNNTDVCMLAWLPEKILYGKPQIIDVVIVSGRSVAEARDNHYHNPPHYLVREPENTENRTSNLQQTNTNGYRIQDPTEDQLRRANELIASWGPDGRKYQPTHEYQERLRELMSIANYRLDTNYAKMDRIVHPGLEEFKSRVLKLKSQGMTIAQWANLFRSSAKAEAKLRKAIKAQETAEEKQDQNALEVAARQIKAAEKEVRRADEHVAKILEEKLNIKEEDADQLLE</sequence>
<dbReference type="Proteomes" id="UP001247754">
    <property type="component" value="Unassembled WGS sequence"/>
</dbReference>
<organism evidence="3 4">
    <name type="scientific">Ruixingdingia sedimenti</name>
    <dbReference type="NCBI Taxonomy" id="3073604"/>
    <lineage>
        <taxon>Bacteria</taxon>
        <taxon>Pseudomonadati</taxon>
        <taxon>Pseudomonadota</taxon>
        <taxon>Alphaproteobacteria</taxon>
        <taxon>Rhodobacterales</taxon>
        <taxon>Paracoccaceae</taxon>
        <taxon>Ruixingdingia</taxon>
    </lineage>
</organism>
<evidence type="ECO:0008006" key="5">
    <source>
        <dbReference type="Google" id="ProtNLM"/>
    </source>
</evidence>
<dbReference type="EMBL" id="JAVKPH010000041">
    <property type="protein sequence ID" value="MDR5654992.1"/>
    <property type="molecule type" value="Genomic_DNA"/>
</dbReference>
<feature type="compositionally biased region" description="Polar residues" evidence="2">
    <location>
        <begin position="179"/>
        <end position="192"/>
    </location>
</feature>
<evidence type="ECO:0000256" key="2">
    <source>
        <dbReference type="SAM" id="MobiDB-lite"/>
    </source>
</evidence>
<keyword evidence="4" id="KW-1185">Reference proteome</keyword>
<keyword evidence="1" id="KW-0175">Coiled coil</keyword>
<dbReference type="RefSeq" id="WP_310459105.1">
    <property type="nucleotide sequence ID" value="NZ_JAVKPH010000041.1"/>
</dbReference>
<evidence type="ECO:0000256" key="1">
    <source>
        <dbReference type="SAM" id="Coils"/>
    </source>
</evidence>
<gene>
    <name evidence="3" type="ORF">RGD00_20470</name>
</gene>
<feature type="region of interest" description="Disordered" evidence="2">
    <location>
        <begin position="161"/>
        <end position="194"/>
    </location>
</feature>
<protein>
    <recommendedName>
        <fullName evidence="5">Restriction endonuclease</fullName>
    </recommendedName>
</protein>
<evidence type="ECO:0000313" key="3">
    <source>
        <dbReference type="EMBL" id="MDR5654992.1"/>
    </source>
</evidence>
<comment type="caution">
    <text evidence="3">The sequence shown here is derived from an EMBL/GenBank/DDBJ whole genome shotgun (WGS) entry which is preliminary data.</text>
</comment>